<keyword evidence="1" id="KW-0677">Repeat</keyword>
<feature type="domain" description="SLH" evidence="2">
    <location>
        <begin position="181"/>
        <end position="244"/>
    </location>
</feature>
<keyword evidence="4" id="KW-1185">Reference proteome</keyword>
<proteinExistence type="predicted"/>
<organism evidence="3 4">
    <name type="scientific">Caminicella sporogenes DSM 14501</name>
    <dbReference type="NCBI Taxonomy" id="1121266"/>
    <lineage>
        <taxon>Bacteria</taxon>
        <taxon>Bacillati</taxon>
        <taxon>Bacillota</taxon>
        <taxon>Clostridia</taxon>
        <taxon>Peptostreptococcales</taxon>
        <taxon>Caminicellaceae</taxon>
        <taxon>Caminicella</taxon>
    </lineage>
</organism>
<protein>
    <submittedName>
        <fullName evidence="3">S-layer homology domain-containing protein</fullName>
    </submittedName>
</protein>
<dbReference type="PROSITE" id="PS51272">
    <property type="entry name" value="SLH"/>
    <property type="match status" value="3"/>
</dbReference>
<evidence type="ECO:0000259" key="2">
    <source>
        <dbReference type="PROSITE" id="PS51272"/>
    </source>
</evidence>
<dbReference type="InterPro" id="IPR051465">
    <property type="entry name" value="Cell_Envelope_Struct_Comp"/>
</dbReference>
<dbReference type="EMBL" id="FRAJ01000012">
    <property type="protein sequence ID" value="SHK24971.1"/>
    <property type="molecule type" value="Genomic_DNA"/>
</dbReference>
<dbReference type="PANTHER" id="PTHR43308:SF5">
    <property type="entry name" value="S-LAYER PROTEIN _ PEPTIDOGLYCAN ENDO-BETA-N-ACETYLGLUCOSAMINIDASE"/>
    <property type="match status" value="1"/>
</dbReference>
<gene>
    <name evidence="3" type="ORF">SAMN02745883_01653</name>
</gene>
<sequence length="359" mass="40732">MKKVVSIMLVLVLILSMASIETFAMGKIKGVPPGLAKKGYLPHGVVKKFVDTDGYEWAEKAIEKMAIKGVIKGYGKGKFAPNKPVTKLEAIVMALRVMGYEDEAKLDLEKVKKGNKKLKYKHFVQTWAYGYISLALEKGILDEIDLLDFNLKEPAKRYEVAKYIIRALGLEEEAQKYMNEDLRFIDKGAIPLGTVGYIYLSDKMGIIQGYPNGTFLPNKPVTRAEMAVLIERLDDKTKSEIDNNEKYAEIINIDDDKLILKINDKMKIYNISEDVPVYTLEGKYVSIDELAVGMKIKIYLNDEKSIIFIEIKEKEDADTVIENVYGKNDLIIDFDDIKVIFDDDEHNKHDGDHNGDDND</sequence>
<feature type="domain" description="SLH" evidence="2">
    <location>
        <begin position="115"/>
        <end position="178"/>
    </location>
</feature>
<dbReference type="Pfam" id="PF00395">
    <property type="entry name" value="SLH"/>
    <property type="match status" value="2"/>
</dbReference>
<evidence type="ECO:0000313" key="3">
    <source>
        <dbReference type="EMBL" id="SHK24971.1"/>
    </source>
</evidence>
<dbReference type="PANTHER" id="PTHR43308">
    <property type="entry name" value="OUTER MEMBRANE PROTEIN ALPHA-RELATED"/>
    <property type="match status" value="1"/>
</dbReference>
<feature type="domain" description="SLH" evidence="2">
    <location>
        <begin position="45"/>
        <end position="108"/>
    </location>
</feature>
<evidence type="ECO:0000256" key="1">
    <source>
        <dbReference type="ARBA" id="ARBA00022737"/>
    </source>
</evidence>
<reference evidence="3 4" key="1">
    <citation type="submission" date="2016-11" db="EMBL/GenBank/DDBJ databases">
        <authorList>
            <person name="Jaros S."/>
            <person name="Januszkiewicz K."/>
            <person name="Wedrychowicz H."/>
        </authorList>
    </citation>
    <scope>NUCLEOTIDE SEQUENCE [LARGE SCALE GENOMIC DNA]</scope>
    <source>
        <strain evidence="3 4">DSM 14501</strain>
    </source>
</reference>
<dbReference type="Proteomes" id="UP000184082">
    <property type="component" value="Unassembled WGS sequence"/>
</dbReference>
<dbReference type="InterPro" id="IPR001119">
    <property type="entry name" value="SLH_dom"/>
</dbReference>
<dbReference type="STRING" id="1121266.SAMN02745883_01653"/>
<name>A0A1M6QXK5_9FIRM</name>
<evidence type="ECO:0000313" key="4">
    <source>
        <dbReference type="Proteomes" id="UP000184082"/>
    </source>
</evidence>
<dbReference type="AlphaFoldDB" id="A0A1M6QXK5"/>
<dbReference type="RefSeq" id="WP_072967458.1">
    <property type="nucleotide sequence ID" value="NZ_FRAJ01000012.1"/>
</dbReference>
<accession>A0A1M6QXK5</accession>